<dbReference type="Gene3D" id="3.40.30.10">
    <property type="entry name" value="Glutaredoxin"/>
    <property type="match status" value="1"/>
</dbReference>
<protein>
    <submittedName>
        <fullName evidence="1">Thioredoxin</fullName>
    </submittedName>
</protein>
<dbReference type="Proteomes" id="UP000019754">
    <property type="component" value="Unassembled WGS sequence"/>
</dbReference>
<evidence type="ECO:0000313" key="1">
    <source>
        <dbReference type="EMBL" id="EYT48214.1"/>
    </source>
</evidence>
<accession>A0A022KUR1</accession>
<dbReference type="RefSeq" id="WP_017823915.1">
    <property type="nucleotide sequence ID" value="NZ_AORC01000017.1"/>
</dbReference>
<name>A0A022KUR1_9MICO</name>
<gene>
    <name evidence="1" type="ORF">D641_0112890</name>
</gene>
<dbReference type="Gene3D" id="1.25.40.10">
    <property type="entry name" value="Tetratricopeptide repeat domain"/>
    <property type="match status" value="1"/>
</dbReference>
<sequence>MTDPYGIIDLASLKKPAGAAGEGAGTGSGTPGTHEVAVTEQGLEQLVADSQAIPTLLLVTSSRVPQGDEYLEGLRRAVDAKGGAVRLATVDADTQPRVAGALRVQQLPTLMLLLLGQVQPIVESVLPTAELDGLVTQVIELARQQGIDVPAGAEGEEGAELPVEEPLPPLVAEAYEAIDSGDLDAAVAAFEKQLLQTPADAEAKAGLSTVRLMRRTQGADLDTVRTNAANGPRDLEAQLLAADVDMLGGHVDDAFGRLLDLLPGADQDTKDAVRERLLELFEIAGPDDPRVPPARKRLANLLF</sequence>
<dbReference type="InterPro" id="IPR011990">
    <property type="entry name" value="TPR-like_helical_dom_sf"/>
</dbReference>
<dbReference type="OrthoDB" id="5181746at2"/>
<reference evidence="1 2" key="1">
    <citation type="journal article" date="2013" name="Genome Announc.">
        <title>Draft genome sequence of an Actinobacterium, Brachybacterium muris strain UCD-AY4.</title>
        <authorList>
            <person name="Lo J.R."/>
            <person name="Lang J.M."/>
            <person name="Darling A.E."/>
            <person name="Eisen J.A."/>
            <person name="Coil D.A."/>
        </authorList>
    </citation>
    <scope>NUCLEOTIDE SEQUENCE [LARGE SCALE GENOMIC DNA]</scope>
    <source>
        <strain evidence="1 2">UCD-AY4</strain>
    </source>
</reference>
<dbReference type="EMBL" id="AORC01000017">
    <property type="protein sequence ID" value="EYT48214.1"/>
    <property type="molecule type" value="Genomic_DNA"/>
</dbReference>
<organism evidence="1 2">
    <name type="scientific">Brachybacterium muris UCD-AY4</name>
    <dbReference type="NCBI Taxonomy" id="1249481"/>
    <lineage>
        <taxon>Bacteria</taxon>
        <taxon>Bacillati</taxon>
        <taxon>Actinomycetota</taxon>
        <taxon>Actinomycetes</taxon>
        <taxon>Micrococcales</taxon>
        <taxon>Dermabacteraceae</taxon>
        <taxon>Brachybacterium</taxon>
    </lineage>
</organism>
<dbReference type="SUPFAM" id="SSF52833">
    <property type="entry name" value="Thioredoxin-like"/>
    <property type="match status" value="1"/>
</dbReference>
<dbReference type="AlphaFoldDB" id="A0A022KUR1"/>
<proteinExistence type="predicted"/>
<dbReference type="InterPro" id="IPR036249">
    <property type="entry name" value="Thioredoxin-like_sf"/>
</dbReference>
<comment type="caution">
    <text evidence="1">The sequence shown here is derived from an EMBL/GenBank/DDBJ whole genome shotgun (WGS) entry which is preliminary data.</text>
</comment>
<dbReference type="Pfam" id="PF14561">
    <property type="entry name" value="TPR_20"/>
    <property type="match status" value="1"/>
</dbReference>
<evidence type="ECO:0000313" key="2">
    <source>
        <dbReference type="Proteomes" id="UP000019754"/>
    </source>
</evidence>
<keyword evidence="2" id="KW-1185">Reference proteome</keyword>
<dbReference type="HOGENOM" id="CLU_046120_0_0_11"/>
<dbReference type="STRING" id="1249481.D641_0112890"/>